<evidence type="ECO:0000313" key="2">
    <source>
        <dbReference type="Proteomes" id="UP001597546"/>
    </source>
</evidence>
<name>A0ABW5TV15_9SPHI</name>
<dbReference type="EMBL" id="JBHULV010000046">
    <property type="protein sequence ID" value="MFD2732689.1"/>
    <property type="molecule type" value="Genomic_DNA"/>
</dbReference>
<accession>A0ABW5TV15</accession>
<sequence length="302" mass="34562">MRKIIIILSVILLKTSFLLGQSKLAIYEDSLKNLGLIITTDTLEINRTQANYDFIKTLVAALKEKNSYYYPFNQLHDFISIKKSDDNKLKVFSWFTQANDGDYRYFGAIQVNNPNKLELYPLLDNSQSLKNLINLNDTTLQTNKWLGAVYYQIVPVTGIREPYYLLLGWKGKSALANSKVIETLKFVNDKPVFGTQVLESGAKTNTFNSRHIFDYTKSASMMLRYVKSENLIVFDHLVAPSKKAEGISDLYAPDLSYDGFKLKQGKWIFQENMKLKNLPDEADEFFIDPALDAQNTNSVIKE</sequence>
<keyword evidence="2" id="KW-1185">Reference proteome</keyword>
<comment type="caution">
    <text evidence="1">The sequence shown here is derived from an EMBL/GenBank/DDBJ whole genome shotgun (WGS) entry which is preliminary data.</text>
</comment>
<dbReference type="Proteomes" id="UP001597546">
    <property type="component" value="Unassembled WGS sequence"/>
</dbReference>
<gene>
    <name evidence="1" type="ORF">ACFSSE_13350</name>
</gene>
<reference evidence="2" key="1">
    <citation type="journal article" date="2019" name="Int. J. Syst. Evol. Microbiol.">
        <title>The Global Catalogue of Microorganisms (GCM) 10K type strain sequencing project: providing services to taxonomists for standard genome sequencing and annotation.</title>
        <authorList>
            <consortium name="The Broad Institute Genomics Platform"/>
            <consortium name="The Broad Institute Genome Sequencing Center for Infectious Disease"/>
            <person name="Wu L."/>
            <person name="Ma J."/>
        </authorList>
    </citation>
    <scope>NUCLEOTIDE SEQUENCE [LARGE SCALE GENOMIC DNA]</scope>
    <source>
        <strain evidence="2">KCTC 42456</strain>
    </source>
</reference>
<proteinExistence type="predicted"/>
<evidence type="ECO:0000313" key="1">
    <source>
        <dbReference type="EMBL" id="MFD2732689.1"/>
    </source>
</evidence>
<organism evidence="1 2">
    <name type="scientific">Pedobacter alpinus</name>
    <dbReference type="NCBI Taxonomy" id="1590643"/>
    <lineage>
        <taxon>Bacteria</taxon>
        <taxon>Pseudomonadati</taxon>
        <taxon>Bacteroidota</taxon>
        <taxon>Sphingobacteriia</taxon>
        <taxon>Sphingobacteriales</taxon>
        <taxon>Sphingobacteriaceae</taxon>
        <taxon>Pedobacter</taxon>
    </lineage>
</organism>
<protein>
    <submittedName>
        <fullName evidence="1">Uncharacterized protein</fullName>
    </submittedName>
</protein>
<dbReference type="RefSeq" id="WP_379040370.1">
    <property type="nucleotide sequence ID" value="NZ_JBHSKW010000003.1"/>
</dbReference>